<reference evidence="13" key="2">
    <citation type="journal article" date="2021" name="PeerJ">
        <title>Extensive microbial diversity within the chicken gut microbiome revealed by metagenomics and culture.</title>
        <authorList>
            <person name="Gilroy R."/>
            <person name="Ravi A."/>
            <person name="Getino M."/>
            <person name="Pursley I."/>
            <person name="Horton D.L."/>
            <person name="Alikhan N.F."/>
            <person name="Baker D."/>
            <person name="Gharbi K."/>
            <person name="Hall N."/>
            <person name="Watson M."/>
            <person name="Adriaenssens E.M."/>
            <person name="Foster-Nyarko E."/>
            <person name="Jarju S."/>
            <person name="Secka A."/>
            <person name="Antonio M."/>
            <person name="Oren A."/>
            <person name="Chaudhuri R.R."/>
            <person name="La Ragione R."/>
            <person name="Hildebrand F."/>
            <person name="Pallen M.J."/>
        </authorList>
    </citation>
    <scope>NUCLEOTIDE SEQUENCE</scope>
    <source>
        <strain evidence="13">ChiHecec3B27-6122</strain>
    </source>
</reference>
<reference evidence="13" key="1">
    <citation type="submission" date="2020-10" db="EMBL/GenBank/DDBJ databases">
        <authorList>
            <person name="Gilroy R."/>
        </authorList>
    </citation>
    <scope>NUCLEOTIDE SEQUENCE</scope>
    <source>
        <strain evidence="13">ChiHecec3B27-6122</strain>
    </source>
</reference>
<dbReference type="SUPFAM" id="SSF50156">
    <property type="entry name" value="PDZ domain-like"/>
    <property type="match status" value="1"/>
</dbReference>
<gene>
    <name evidence="13" type="ORF">IAD42_07310</name>
</gene>
<keyword evidence="10 11" id="KW-0472">Membrane</keyword>
<evidence type="ECO:0000256" key="5">
    <source>
        <dbReference type="ARBA" id="ARBA00022692"/>
    </source>
</evidence>
<dbReference type="EMBL" id="DVJS01000180">
    <property type="protein sequence ID" value="HIS97764.1"/>
    <property type="molecule type" value="Genomic_DNA"/>
</dbReference>
<feature type="transmembrane region" description="Helical" evidence="11">
    <location>
        <begin position="89"/>
        <end position="111"/>
    </location>
</feature>
<keyword evidence="6" id="KW-0378">Hydrolase</keyword>
<keyword evidence="7" id="KW-0862">Zinc</keyword>
<evidence type="ECO:0000256" key="1">
    <source>
        <dbReference type="ARBA" id="ARBA00001947"/>
    </source>
</evidence>
<evidence type="ECO:0000256" key="6">
    <source>
        <dbReference type="ARBA" id="ARBA00022801"/>
    </source>
</evidence>
<feature type="domain" description="Peptidase M50" evidence="12">
    <location>
        <begin position="7"/>
        <end position="334"/>
    </location>
</feature>
<proteinExistence type="inferred from homology"/>
<feature type="transmembrane region" description="Helical" evidence="11">
    <location>
        <begin position="323"/>
        <end position="341"/>
    </location>
</feature>
<evidence type="ECO:0000256" key="11">
    <source>
        <dbReference type="SAM" id="Phobius"/>
    </source>
</evidence>
<protein>
    <submittedName>
        <fullName evidence="13">Site-2 protease family protein</fullName>
    </submittedName>
</protein>
<dbReference type="GO" id="GO:0016020">
    <property type="term" value="C:membrane"/>
    <property type="evidence" value="ECO:0007669"/>
    <property type="project" value="UniProtKB-SubCell"/>
</dbReference>
<dbReference type="AlphaFoldDB" id="A0A9D1K8W0"/>
<dbReference type="Gene3D" id="2.30.42.10">
    <property type="match status" value="1"/>
</dbReference>
<keyword evidence="9" id="KW-0482">Metalloprotease</keyword>
<sequence>MMYIILAIIFFGILIAIHEFGHFSAAKLLGVKVNEFAIGMGPAIFKKRKGETLYSLRCLPIGGYCAMEGEDEDTGDPRSFTMQPGWKRFIILVAGSFMNFLLGFLIVLILYSSVAGFYSPVIADFVDGCPYEGENALQVGDEIYSIDGHRIYFASNVTTILSRGGTTHDVVVIRDGEKIKFEDFALTPQEYEGYSGLMYGFSFGIEEANLWTTLKYSWYNTIDFVRTVWFALSDLVAGTVGVDELAGPVGIVDLINDVGQSAESTKMALSDIAYLGALVAVNIAVMNMLPLPALDGGRVFFLILNGLVHLVSRRRIPARYEGYVHAAGMVLLLGLSAYVMYNDIARLIR</sequence>
<evidence type="ECO:0000313" key="14">
    <source>
        <dbReference type="Proteomes" id="UP000886876"/>
    </source>
</evidence>
<keyword evidence="8 11" id="KW-1133">Transmembrane helix</keyword>
<comment type="subcellular location">
    <subcellularLocation>
        <location evidence="2">Membrane</location>
        <topology evidence="2">Multi-pass membrane protein</topology>
    </subcellularLocation>
</comment>
<comment type="similarity">
    <text evidence="3">Belongs to the peptidase M50B family.</text>
</comment>
<comment type="cofactor">
    <cofactor evidence="1">
        <name>Zn(2+)</name>
        <dbReference type="ChEBI" id="CHEBI:29105"/>
    </cofactor>
</comment>
<evidence type="ECO:0000256" key="10">
    <source>
        <dbReference type="ARBA" id="ARBA00023136"/>
    </source>
</evidence>
<organism evidence="13 14">
    <name type="scientific">Candidatus Scatomorpha pullistercoris</name>
    <dbReference type="NCBI Taxonomy" id="2840929"/>
    <lineage>
        <taxon>Bacteria</taxon>
        <taxon>Bacillati</taxon>
        <taxon>Bacillota</taxon>
        <taxon>Clostridia</taxon>
        <taxon>Eubacteriales</taxon>
        <taxon>Candidatus Scatomorpha</taxon>
    </lineage>
</organism>
<dbReference type="CDD" id="cd06163">
    <property type="entry name" value="S2P-M50_PDZ_RseP-like"/>
    <property type="match status" value="1"/>
</dbReference>
<evidence type="ECO:0000256" key="8">
    <source>
        <dbReference type="ARBA" id="ARBA00022989"/>
    </source>
</evidence>
<evidence type="ECO:0000256" key="3">
    <source>
        <dbReference type="ARBA" id="ARBA00007931"/>
    </source>
</evidence>
<evidence type="ECO:0000256" key="4">
    <source>
        <dbReference type="ARBA" id="ARBA00022670"/>
    </source>
</evidence>
<comment type="caution">
    <text evidence="13">The sequence shown here is derived from an EMBL/GenBank/DDBJ whole genome shotgun (WGS) entry which is preliminary data.</text>
</comment>
<evidence type="ECO:0000256" key="9">
    <source>
        <dbReference type="ARBA" id="ARBA00023049"/>
    </source>
</evidence>
<keyword evidence="5 11" id="KW-0812">Transmembrane</keyword>
<dbReference type="PANTHER" id="PTHR42837:SF2">
    <property type="entry name" value="MEMBRANE METALLOPROTEASE ARASP2, CHLOROPLASTIC-RELATED"/>
    <property type="match status" value="1"/>
</dbReference>
<evidence type="ECO:0000259" key="12">
    <source>
        <dbReference type="Pfam" id="PF02163"/>
    </source>
</evidence>
<feature type="transmembrane region" description="Helical" evidence="11">
    <location>
        <begin position="272"/>
        <end position="290"/>
    </location>
</feature>
<dbReference type="InterPro" id="IPR008915">
    <property type="entry name" value="Peptidase_M50"/>
</dbReference>
<dbReference type="InterPro" id="IPR036034">
    <property type="entry name" value="PDZ_sf"/>
</dbReference>
<evidence type="ECO:0000256" key="7">
    <source>
        <dbReference type="ARBA" id="ARBA00022833"/>
    </source>
</evidence>
<dbReference type="Pfam" id="PF02163">
    <property type="entry name" value="Peptidase_M50"/>
    <property type="match status" value="1"/>
</dbReference>
<name>A0A9D1K8W0_9FIRM</name>
<dbReference type="Proteomes" id="UP000886876">
    <property type="component" value="Unassembled WGS sequence"/>
</dbReference>
<keyword evidence="4 13" id="KW-0645">Protease</keyword>
<accession>A0A9D1K8W0</accession>
<evidence type="ECO:0000313" key="13">
    <source>
        <dbReference type="EMBL" id="HIS97764.1"/>
    </source>
</evidence>
<dbReference type="GO" id="GO:0004222">
    <property type="term" value="F:metalloendopeptidase activity"/>
    <property type="evidence" value="ECO:0007669"/>
    <property type="project" value="InterPro"/>
</dbReference>
<evidence type="ECO:0000256" key="2">
    <source>
        <dbReference type="ARBA" id="ARBA00004141"/>
    </source>
</evidence>
<dbReference type="InterPro" id="IPR004387">
    <property type="entry name" value="Pept_M50_Zn"/>
</dbReference>
<dbReference type="GO" id="GO:0006508">
    <property type="term" value="P:proteolysis"/>
    <property type="evidence" value="ECO:0007669"/>
    <property type="project" value="UniProtKB-KW"/>
</dbReference>
<dbReference type="PANTHER" id="PTHR42837">
    <property type="entry name" value="REGULATOR OF SIGMA-E PROTEASE RSEP"/>
    <property type="match status" value="1"/>
</dbReference>